<dbReference type="GO" id="GO:0016887">
    <property type="term" value="F:ATP hydrolysis activity"/>
    <property type="evidence" value="ECO:0007669"/>
    <property type="project" value="InterPro"/>
</dbReference>
<proteinExistence type="predicted"/>
<dbReference type="Gene3D" id="2.40.50.100">
    <property type="match status" value="1"/>
</dbReference>
<dbReference type="GO" id="GO:0043190">
    <property type="term" value="C:ATP-binding cassette (ABC) transporter complex"/>
    <property type="evidence" value="ECO:0007669"/>
    <property type="project" value="InterPro"/>
</dbReference>
<dbReference type="Gene3D" id="3.40.50.300">
    <property type="entry name" value="P-loop containing nucleotide triphosphate hydrolases"/>
    <property type="match status" value="1"/>
</dbReference>
<evidence type="ECO:0000313" key="5">
    <source>
        <dbReference type="EMBL" id="NED97748.1"/>
    </source>
</evidence>
<dbReference type="PROSITE" id="PS50893">
    <property type="entry name" value="ABC_TRANSPORTER_2"/>
    <property type="match status" value="1"/>
</dbReference>
<dbReference type="PANTHER" id="PTHR42781:SF4">
    <property type="entry name" value="SPERMIDINE_PUTRESCINE IMPORT ATP-BINDING PROTEIN POTA"/>
    <property type="match status" value="1"/>
</dbReference>
<dbReference type="InterPro" id="IPR027417">
    <property type="entry name" value="P-loop_NTPase"/>
</dbReference>
<gene>
    <name evidence="5" type="ORF">G1H11_20830</name>
</gene>
<keyword evidence="1" id="KW-0813">Transport</keyword>
<keyword evidence="2" id="KW-0547">Nucleotide-binding</keyword>
<protein>
    <submittedName>
        <fullName evidence="5">ABC transporter ATP-binding protein</fullName>
    </submittedName>
</protein>
<dbReference type="SUPFAM" id="SSF50331">
    <property type="entry name" value="MOP-like"/>
    <property type="match status" value="1"/>
</dbReference>
<dbReference type="InterPro" id="IPR013611">
    <property type="entry name" value="Transp-assoc_OB_typ2"/>
</dbReference>
<dbReference type="SMART" id="SM00382">
    <property type="entry name" value="AAA"/>
    <property type="match status" value="1"/>
</dbReference>
<sequence length="410" mass="44373">MAADRALAVEPVGDMSAADAEGFLDLRRLTKKFDDTLAVDDVSVSIRRGEFFALLGPSGCGKTTTMRCVAGFEEPTSGEVRIAGRGVTGLSPAERDTGMVFQNYALFPHYDVYRNVAYGLLMDRLNGGGASRKLSALGSLANSRLAHRQPEVRDEVAKALERVDLTGYERRKVSQLSGGQQQRVALARALVKRPSVLLMDEPLSNLDRKLRTQMRYMIRDIQQEVGITTIFVTHDQDEAMSMADRIALMRDGRIVQIAEPTQLYERPATPWAADFVGTSNLLPGTVAGRDDALTVVDVAGSTLRSEDAWGGGGTCEVLIRPEAFIVSRADSGSRADSMEPSVPAGNRIGGKVRHVGFLGAIVQYEVETRAGLVRAEHSFAGASSLMGIDEDVVLDVHPSRVRLLTPEAPS</sequence>
<comment type="caution">
    <text evidence="5">The sequence shown here is derived from an EMBL/GenBank/DDBJ whole genome shotgun (WGS) entry which is preliminary data.</text>
</comment>
<evidence type="ECO:0000259" key="4">
    <source>
        <dbReference type="PROSITE" id="PS50893"/>
    </source>
</evidence>
<dbReference type="PANTHER" id="PTHR42781">
    <property type="entry name" value="SPERMIDINE/PUTRESCINE IMPORT ATP-BINDING PROTEIN POTA"/>
    <property type="match status" value="1"/>
</dbReference>
<reference evidence="5 6" key="1">
    <citation type="submission" date="2020-02" db="EMBL/GenBank/DDBJ databases">
        <authorList>
            <person name="Li X.-J."/>
            <person name="Feng X.-M."/>
        </authorList>
    </citation>
    <scope>NUCLEOTIDE SEQUENCE [LARGE SCALE GENOMIC DNA]</scope>
    <source>
        <strain evidence="5 6">CGMCC 4.7225</strain>
    </source>
</reference>
<name>A0A6N9YSD8_9ACTN</name>
<dbReference type="Pfam" id="PF00005">
    <property type="entry name" value="ABC_tran"/>
    <property type="match status" value="1"/>
</dbReference>
<dbReference type="InterPro" id="IPR017871">
    <property type="entry name" value="ABC_transporter-like_CS"/>
</dbReference>
<dbReference type="InterPro" id="IPR003593">
    <property type="entry name" value="AAA+_ATPase"/>
</dbReference>
<dbReference type="FunFam" id="3.40.50.300:FF:000042">
    <property type="entry name" value="Maltose/maltodextrin ABC transporter, ATP-binding protein"/>
    <property type="match status" value="1"/>
</dbReference>
<feature type="domain" description="ABC transporter" evidence="4">
    <location>
        <begin position="24"/>
        <end position="276"/>
    </location>
</feature>
<dbReference type="SUPFAM" id="SSF52540">
    <property type="entry name" value="P-loop containing nucleoside triphosphate hydrolases"/>
    <property type="match status" value="1"/>
</dbReference>
<dbReference type="Proteomes" id="UP000469185">
    <property type="component" value="Unassembled WGS sequence"/>
</dbReference>
<organism evidence="5 6">
    <name type="scientific">Phytoactinopolyspora alkaliphila</name>
    <dbReference type="NCBI Taxonomy" id="1783498"/>
    <lineage>
        <taxon>Bacteria</taxon>
        <taxon>Bacillati</taxon>
        <taxon>Actinomycetota</taxon>
        <taxon>Actinomycetes</taxon>
        <taxon>Jiangellales</taxon>
        <taxon>Jiangellaceae</taxon>
        <taxon>Phytoactinopolyspora</taxon>
    </lineage>
</organism>
<evidence type="ECO:0000256" key="1">
    <source>
        <dbReference type="ARBA" id="ARBA00022448"/>
    </source>
</evidence>
<evidence type="ECO:0000256" key="3">
    <source>
        <dbReference type="ARBA" id="ARBA00022840"/>
    </source>
</evidence>
<dbReference type="GO" id="GO:0140359">
    <property type="term" value="F:ABC-type transporter activity"/>
    <property type="evidence" value="ECO:0007669"/>
    <property type="project" value="UniProtKB-ARBA"/>
</dbReference>
<dbReference type="PROSITE" id="PS00211">
    <property type="entry name" value="ABC_TRANSPORTER_1"/>
    <property type="match status" value="1"/>
</dbReference>
<dbReference type="InterPro" id="IPR008995">
    <property type="entry name" value="Mo/tungstate-bd_C_term_dom"/>
</dbReference>
<dbReference type="InterPro" id="IPR003439">
    <property type="entry name" value="ABC_transporter-like_ATP-bd"/>
</dbReference>
<keyword evidence="3 5" id="KW-0067">ATP-binding</keyword>
<evidence type="ECO:0000256" key="2">
    <source>
        <dbReference type="ARBA" id="ARBA00022741"/>
    </source>
</evidence>
<dbReference type="EMBL" id="JAAGOB010000013">
    <property type="protein sequence ID" value="NED97748.1"/>
    <property type="molecule type" value="Genomic_DNA"/>
</dbReference>
<dbReference type="AlphaFoldDB" id="A0A6N9YSD8"/>
<evidence type="ECO:0000313" key="6">
    <source>
        <dbReference type="Proteomes" id="UP000469185"/>
    </source>
</evidence>
<dbReference type="RefSeq" id="WP_163820523.1">
    <property type="nucleotide sequence ID" value="NZ_JAAGOB010000013.1"/>
</dbReference>
<accession>A0A6N9YSD8</accession>
<keyword evidence="6" id="KW-1185">Reference proteome</keyword>
<dbReference type="GO" id="GO:0005524">
    <property type="term" value="F:ATP binding"/>
    <property type="evidence" value="ECO:0007669"/>
    <property type="project" value="UniProtKB-KW"/>
</dbReference>
<dbReference type="Pfam" id="PF08402">
    <property type="entry name" value="TOBE_2"/>
    <property type="match status" value="1"/>
</dbReference>
<dbReference type="InterPro" id="IPR050093">
    <property type="entry name" value="ABC_SmlMolc_Importer"/>
</dbReference>